<evidence type="ECO:0000256" key="4">
    <source>
        <dbReference type="ARBA" id="ARBA00022679"/>
    </source>
</evidence>
<evidence type="ECO:0000256" key="1">
    <source>
        <dbReference type="ARBA" id="ARBA00007484"/>
    </source>
</evidence>
<dbReference type="GO" id="GO:0009007">
    <property type="term" value="F:site-specific DNA-methyltransferase (adenine-specific) activity"/>
    <property type="evidence" value="ECO:0007669"/>
    <property type="project" value="UniProtKB-EC"/>
</dbReference>
<dbReference type="CDD" id="cd06529">
    <property type="entry name" value="S24_LexA-like"/>
    <property type="match status" value="1"/>
</dbReference>
<evidence type="ECO:0000256" key="7">
    <source>
        <dbReference type="ARBA" id="ARBA00022763"/>
    </source>
</evidence>
<dbReference type="PANTHER" id="PTHR33516">
    <property type="entry name" value="LEXA REPRESSOR"/>
    <property type="match status" value="1"/>
</dbReference>
<dbReference type="HAMAP" id="MF_00015">
    <property type="entry name" value="LexA"/>
    <property type="match status" value="1"/>
</dbReference>
<dbReference type="Gene3D" id="1.10.10.10">
    <property type="entry name" value="Winged helix-like DNA-binding domain superfamily/Winged helix DNA-binding domain"/>
    <property type="match status" value="1"/>
</dbReference>
<protein>
    <recommendedName>
        <fullName evidence="16">LexA repressor</fullName>
        <ecNumber evidence="16">3.4.21.88</ecNumber>
    </recommendedName>
</protein>
<keyword evidence="9 16" id="KW-0068">Autocatalytic cleavage</keyword>
<keyword evidence="10 16" id="KW-0805">Transcription regulation</keyword>
<keyword evidence="6 16" id="KW-0235">DNA replication</keyword>
<gene>
    <name evidence="16" type="primary">lexA</name>
    <name evidence="20" type="ORF">COX24_03115</name>
</gene>
<dbReference type="SUPFAM" id="SSF46785">
    <property type="entry name" value="Winged helix' DNA-binding domain"/>
    <property type="match status" value="1"/>
</dbReference>
<evidence type="ECO:0000256" key="12">
    <source>
        <dbReference type="ARBA" id="ARBA00023163"/>
    </source>
</evidence>
<dbReference type="InterPro" id="IPR006199">
    <property type="entry name" value="LexA_DNA-bd_dom"/>
</dbReference>
<dbReference type="Pfam" id="PF00717">
    <property type="entry name" value="Peptidase_S24"/>
    <property type="match status" value="1"/>
</dbReference>
<dbReference type="InterPro" id="IPR050077">
    <property type="entry name" value="LexA_repressor"/>
</dbReference>
<dbReference type="PRINTS" id="PR00505">
    <property type="entry name" value="D12N6MTFRASE"/>
</dbReference>
<dbReference type="Pfam" id="PF02086">
    <property type="entry name" value="MethyltransfD12"/>
    <property type="match status" value="1"/>
</dbReference>
<evidence type="ECO:0000256" key="15">
    <source>
        <dbReference type="ARBA" id="ARBA00047942"/>
    </source>
</evidence>
<evidence type="ECO:0000256" key="17">
    <source>
        <dbReference type="RuleBase" id="RU003991"/>
    </source>
</evidence>
<dbReference type="GO" id="GO:0003677">
    <property type="term" value="F:DNA binding"/>
    <property type="evidence" value="ECO:0007669"/>
    <property type="project" value="UniProtKB-UniRule"/>
</dbReference>
<evidence type="ECO:0000256" key="14">
    <source>
        <dbReference type="ARBA" id="ARBA00023236"/>
    </source>
</evidence>
<evidence type="ECO:0000256" key="8">
    <source>
        <dbReference type="ARBA" id="ARBA00022801"/>
    </source>
</evidence>
<keyword evidence="11 16" id="KW-0238">DNA-binding</keyword>
<dbReference type="NCBIfam" id="TIGR00498">
    <property type="entry name" value="lexA"/>
    <property type="match status" value="1"/>
</dbReference>
<dbReference type="Proteomes" id="UP000230447">
    <property type="component" value="Unassembled WGS sequence"/>
</dbReference>
<dbReference type="PRINTS" id="PR00726">
    <property type="entry name" value="LEXASERPTASE"/>
</dbReference>
<dbReference type="AlphaFoldDB" id="A0A2G9ZEE1"/>
<dbReference type="GO" id="GO:0045892">
    <property type="term" value="P:negative regulation of DNA-templated transcription"/>
    <property type="evidence" value="ECO:0007669"/>
    <property type="project" value="UniProtKB-UniRule"/>
</dbReference>
<dbReference type="GO" id="GO:0006281">
    <property type="term" value="P:DNA repair"/>
    <property type="evidence" value="ECO:0007669"/>
    <property type="project" value="UniProtKB-UniRule"/>
</dbReference>
<name>A0A2G9ZEE1_9BACT</name>
<feature type="DNA-binding region" description="H-T-H motif" evidence="16">
    <location>
        <begin position="26"/>
        <end position="46"/>
    </location>
</feature>
<dbReference type="GO" id="GO:0009432">
    <property type="term" value="P:SOS response"/>
    <property type="evidence" value="ECO:0007669"/>
    <property type="project" value="UniProtKB-UniRule"/>
</dbReference>
<dbReference type="SUPFAM" id="SSF53335">
    <property type="entry name" value="S-adenosyl-L-methionine-dependent methyltransferases"/>
    <property type="match status" value="1"/>
</dbReference>
<sequence>MLTEKQKKVFDFIANYQKNKGYAPSLAEICKKFKLASVSTAHFYVSKLKNNGYLEKENNKARAIDVIQAEKLVKIPILGFIAAGQPIEALEIEEESLTIPQKEITSTANYYGLKVKGDSMVDEGIFNNDIVVIKRQETAEDGQTVVAVIDGNEATLKKIYKEKNRFRLQPANQAMLPIYRSEIEIRGIVVKIIRNLENTQRDGTLAYKKQQFLKTIKSSNPKSQNKYKRVALSPIRYAGGKSLAVGYVIELLPDNLKRVVSPFFGGGSIEIALSKKLDLEVLGFDIFDILCNYWQFQIEKPNLLYKKLLELKPNKKTFEKIRLILNDVWKKKIKLDPLTLAVYYVYNFNLSYGPGFMGWASEIYLNETRYQRIIERIKNFEPKNLQVKCSDFREVIKNHPNDFLYCDPPYYLGGDSKMFKGIYPMRNIPVHHNGFPHEKLRDLLKNHKAGFILSYNNCPIIREYYKGFQQFFPIWQYTLGQGETRIGQNRKNGSSSHIKESHELLIYGPPKN</sequence>
<dbReference type="Pfam" id="PF01726">
    <property type="entry name" value="LexA_DNA_bind"/>
    <property type="match status" value="1"/>
</dbReference>
<evidence type="ECO:0000256" key="9">
    <source>
        <dbReference type="ARBA" id="ARBA00022813"/>
    </source>
</evidence>
<evidence type="ECO:0000313" key="20">
    <source>
        <dbReference type="EMBL" id="PIP31534.1"/>
    </source>
</evidence>
<keyword evidence="7 16" id="KW-0227">DNA damage</keyword>
<dbReference type="InterPro" id="IPR006197">
    <property type="entry name" value="Peptidase_S24_LexA"/>
</dbReference>
<evidence type="ECO:0000256" key="5">
    <source>
        <dbReference type="ARBA" id="ARBA00022691"/>
    </source>
</evidence>
<dbReference type="InterPro" id="IPR029063">
    <property type="entry name" value="SAM-dependent_MTases_sf"/>
</dbReference>
<dbReference type="SUPFAM" id="SSF51306">
    <property type="entry name" value="LexA/Signal peptidase"/>
    <property type="match status" value="1"/>
</dbReference>
<feature type="domain" description="Peptidase S24/S26A/S26B/S26C" evidence="18">
    <location>
        <begin position="76"/>
        <end position="190"/>
    </location>
</feature>
<dbReference type="Gene3D" id="3.40.50.150">
    <property type="entry name" value="Vaccinia Virus protein VP39"/>
    <property type="match status" value="2"/>
</dbReference>
<keyword evidence="3" id="KW-0489">Methyltransferase</keyword>
<dbReference type="InterPro" id="IPR036390">
    <property type="entry name" value="WH_DNA-bd_sf"/>
</dbReference>
<evidence type="ECO:0000256" key="6">
    <source>
        <dbReference type="ARBA" id="ARBA00022705"/>
    </source>
</evidence>
<reference evidence="20 21" key="1">
    <citation type="submission" date="2017-09" db="EMBL/GenBank/DDBJ databases">
        <title>Depth-based differentiation of microbial function through sediment-hosted aquifers and enrichment of novel symbionts in the deep terrestrial subsurface.</title>
        <authorList>
            <person name="Probst A.J."/>
            <person name="Ladd B."/>
            <person name="Jarett J.K."/>
            <person name="Geller-Mcgrath D.E."/>
            <person name="Sieber C.M."/>
            <person name="Emerson J.B."/>
            <person name="Anantharaman K."/>
            <person name="Thomas B.C."/>
            <person name="Malmstrom R."/>
            <person name="Stieglmeier M."/>
            <person name="Klingl A."/>
            <person name="Woyke T."/>
            <person name="Ryan C.M."/>
            <person name="Banfield J.F."/>
        </authorList>
    </citation>
    <scope>NUCLEOTIDE SEQUENCE [LARGE SCALE GENOMIC DNA]</scope>
    <source>
        <strain evidence="20">CG23_combo_of_CG06-09_8_20_14_all_37_87_8</strain>
    </source>
</reference>
<accession>A0A2G9ZEE1</accession>
<evidence type="ECO:0000256" key="16">
    <source>
        <dbReference type="HAMAP-Rule" id="MF_00015"/>
    </source>
</evidence>
<keyword evidence="8 16" id="KW-0378">Hydrolase</keyword>
<feature type="domain" description="LexA repressor DNA-binding" evidence="19">
    <location>
        <begin position="2"/>
        <end position="63"/>
    </location>
</feature>
<dbReference type="InterPro" id="IPR002052">
    <property type="entry name" value="DNA_methylase_N6_adenine_CS"/>
</dbReference>
<evidence type="ECO:0000256" key="11">
    <source>
        <dbReference type="ARBA" id="ARBA00023125"/>
    </source>
</evidence>
<evidence type="ECO:0000313" key="21">
    <source>
        <dbReference type="Proteomes" id="UP000230447"/>
    </source>
</evidence>
<evidence type="ECO:0000256" key="2">
    <source>
        <dbReference type="ARBA" id="ARBA00022491"/>
    </source>
</evidence>
<keyword evidence="5" id="KW-0949">S-adenosyl-L-methionine</keyword>
<evidence type="ECO:0000256" key="13">
    <source>
        <dbReference type="ARBA" id="ARBA00023204"/>
    </source>
</evidence>
<comment type="subunit">
    <text evidence="16">Homodimer.</text>
</comment>
<dbReference type="EC" id="3.4.21.88" evidence="16"/>
<comment type="catalytic activity">
    <reaction evidence="16">
        <text>Hydrolysis of Ala-|-Gly bond in repressor LexA.</text>
        <dbReference type="EC" id="3.4.21.88"/>
    </reaction>
</comment>
<organism evidence="20 21">
    <name type="scientific">bacterium (Candidatus Gribaldobacteria) CG23_combo_of_CG06-09_8_20_14_all_37_87_8</name>
    <dbReference type="NCBI Taxonomy" id="2014278"/>
    <lineage>
        <taxon>Bacteria</taxon>
        <taxon>Candidatus Gribaldobacteria</taxon>
    </lineage>
</organism>
<dbReference type="InterPro" id="IPR012327">
    <property type="entry name" value="MeTrfase_D12"/>
</dbReference>
<evidence type="ECO:0000259" key="19">
    <source>
        <dbReference type="Pfam" id="PF01726"/>
    </source>
</evidence>
<comment type="catalytic activity">
    <reaction evidence="15">
        <text>a 2'-deoxyadenosine in DNA + S-adenosyl-L-methionine = an N(6)-methyl-2'-deoxyadenosine in DNA + S-adenosyl-L-homocysteine + H(+)</text>
        <dbReference type="Rhea" id="RHEA:15197"/>
        <dbReference type="Rhea" id="RHEA-COMP:12418"/>
        <dbReference type="Rhea" id="RHEA-COMP:12419"/>
        <dbReference type="ChEBI" id="CHEBI:15378"/>
        <dbReference type="ChEBI" id="CHEBI:57856"/>
        <dbReference type="ChEBI" id="CHEBI:59789"/>
        <dbReference type="ChEBI" id="CHEBI:90615"/>
        <dbReference type="ChEBI" id="CHEBI:90616"/>
        <dbReference type="EC" id="2.1.1.72"/>
    </reaction>
</comment>
<evidence type="ECO:0000256" key="10">
    <source>
        <dbReference type="ARBA" id="ARBA00023015"/>
    </source>
</evidence>
<dbReference type="GO" id="GO:0004252">
    <property type="term" value="F:serine-type endopeptidase activity"/>
    <property type="evidence" value="ECO:0007669"/>
    <property type="project" value="UniProtKB-UniRule"/>
</dbReference>
<dbReference type="InterPro" id="IPR015927">
    <property type="entry name" value="Peptidase_S24_S26A/B/C"/>
</dbReference>
<evidence type="ECO:0000259" key="18">
    <source>
        <dbReference type="Pfam" id="PF00717"/>
    </source>
</evidence>
<keyword evidence="12 16" id="KW-0804">Transcription</keyword>
<dbReference type="InterPro" id="IPR039418">
    <property type="entry name" value="LexA-like"/>
</dbReference>
<dbReference type="Gene3D" id="2.10.109.10">
    <property type="entry name" value="Umud Fragment, subunit A"/>
    <property type="match status" value="1"/>
</dbReference>
<dbReference type="GO" id="GO:0032259">
    <property type="term" value="P:methylation"/>
    <property type="evidence" value="ECO:0007669"/>
    <property type="project" value="UniProtKB-KW"/>
</dbReference>
<keyword evidence="4" id="KW-0808">Transferase</keyword>
<proteinExistence type="inferred from homology"/>
<dbReference type="PROSITE" id="PS00092">
    <property type="entry name" value="N6_MTASE"/>
    <property type="match status" value="1"/>
</dbReference>
<keyword evidence="13 16" id="KW-0234">DNA repair</keyword>
<feature type="active site" description="For autocatalytic cleavage activity" evidence="16">
    <location>
        <position position="157"/>
    </location>
</feature>
<keyword evidence="2 16" id="KW-0678">Repressor</keyword>
<dbReference type="InterPro" id="IPR036388">
    <property type="entry name" value="WH-like_DNA-bd_sf"/>
</dbReference>
<evidence type="ECO:0000256" key="3">
    <source>
        <dbReference type="ARBA" id="ARBA00022603"/>
    </source>
</evidence>
<feature type="active site" description="For autocatalytic cleavage activity" evidence="16">
    <location>
        <position position="119"/>
    </location>
</feature>
<dbReference type="PANTHER" id="PTHR33516:SF2">
    <property type="entry name" value="LEXA REPRESSOR-RELATED"/>
    <property type="match status" value="1"/>
</dbReference>
<feature type="site" description="Cleavage; by autolysis" evidence="16">
    <location>
        <begin position="83"/>
        <end position="84"/>
    </location>
</feature>
<comment type="similarity">
    <text evidence="1 16 17">Belongs to the peptidase S24 family.</text>
</comment>
<comment type="caution">
    <text evidence="20">The sequence shown here is derived from an EMBL/GenBank/DDBJ whole genome shotgun (WGS) entry which is preliminary data.</text>
</comment>
<dbReference type="GO" id="GO:0009307">
    <property type="term" value="P:DNA restriction-modification system"/>
    <property type="evidence" value="ECO:0007669"/>
    <property type="project" value="InterPro"/>
</dbReference>
<comment type="function">
    <text evidence="16">Represses a number of genes involved in the response to DNA damage (SOS response), including recA and lexA. In the presence of single-stranded DNA, RecA interacts with LexA causing an autocatalytic cleavage which disrupts the DNA-binding part of LexA, leading to derepression of the SOS regulon and eventually DNA repair.</text>
</comment>
<dbReference type="InterPro" id="IPR036286">
    <property type="entry name" value="LexA/Signal_pep-like_sf"/>
</dbReference>
<dbReference type="InterPro" id="IPR006200">
    <property type="entry name" value="LexA"/>
</dbReference>
<dbReference type="GO" id="GO:0006508">
    <property type="term" value="P:proteolysis"/>
    <property type="evidence" value="ECO:0007669"/>
    <property type="project" value="InterPro"/>
</dbReference>
<dbReference type="GO" id="GO:0006260">
    <property type="term" value="P:DNA replication"/>
    <property type="evidence" value="ECO:0007669"/>
    <property type="project" value="UniProtKB-UniRule"/>
</dbReference>
<keyword evidence="14 16" id="KW-0742">SOS response</keyword>
<dbReference type="EMBL" id="PCSB01000064">
    <property type="protein sequence ID" value="PIP31534.1"/>
    <property type="molecule type" value="Genomic_DNA"/>
</dbReference>